<dbReference type="EMBL" id="NIDF01000024">
    <property type="protein sequence ID" value="TYJ56435.1"/>
    <property type="molecule type" value="Genomic_DNA"/>
</dbReference>
<organism evidence="1 2">
    <name type="scientific">Cryptococcus floricola</name>
    <dbReference type="NCBI Taxonomy" id="2591691"/>
    <lineage>
        <taxon>Eukaryota</taxon>
        <taxon>Fungi</taxon>
        <taxon>Dikarya</taxon>
        <taxon>Basidiomycota</taxon>
        <taxon>Agaricomycotina</taxon>
        <taxon>Tremellomycetes</taxon>
        <taxon>Tremellales</taxon>
        <taxon>Cryptococcaceae</taxon>
        <taxon>Cryptococcus</taxon>
    </lineage>
</organism>
<dbReference type="InterPro" id="IPR036291">
    <property type="entry name" value="NAD(P)-bd_dom_sf"/>
</dbReference>
<sequence>MGILTRLSYMWQQFINHGGNPLVFWRRPTWSVDQIPDHSDKAVLITRGNSGTGYATALALYNAGANVTIACRSLVRAQEAAEDIKKNGDRGTWGVRYIERAPGDESKVGSIHILISIEHATKEYER</sequence>
<dbReference type="Gene3D" id="3.40.50.720">
    <property type="entry name" value="NAD(P)-binding Rossmann-like Domain"/>
    <property type="match status" value="1"/>
</dbReference>
<evidence type="ECO:0000313" key="2">
    <source>
        <dbReference type="Proteomes" id="UP000322245"/>
    </source>
</evidence>
<gene>
    <name evidence="1" type="ORF">B9479_002838</name>
</gene>
<reference evidence="1 2" key="1">
    <citation type="submission" date="2017-05" db="EMBL/GenBank/DDBJ databases">
        <title>The Genome Sequence of Tsuchiyaea wingfieldii DSM 27421.</title>
        <authorList>
            <person name="Cuomo C."/>
            <person name="Passer A."/>
            <person name="Billmyre B."/>
            <person name="Heitman J."/>
        </authorList>
    </citation>
    <scope>NUCLEOTIDE SEQUENCE [LARGE SCALE GENOMIC DNA]</scope>
    <source>
        <strain evidence="1 2">DSM 27421</strain>
    </source>
</reference>
<dbReference type="SUPFAM" id="SSF51735">
    <property type="entry name" value="NAD(P)-binding Rossmann-fold domains"/>
    <property type="match status" value="1"/>
</dbReference>
<proteinExistence type="predicted"/>
<keyword evidence="2" id="KW-1185">Reference proteome</keyword>
<name>A0A5D3AYM4_9TREE</name>
<accession>A0A5D3AYM4</accession>
<protein>
    <recommendedName>
        <fullName evidence="3">Ketoreductase (KR) domain-containing protein</fullName>
    </recommendedName>
</protein>
<evidence type="ECO:0000313" key="1">
    <source>
        <dbReference type="EMBL" id="TYJ56435.1"/>
    </source>
</evidence>
<dbReference type="AlphaFoldDB" id="A0A5D3AYM4"/>
<comment type="caution">
    <text evidence="1">The sequence shown here is derived from an EMBL/GenBank/DDBJ whole genome shotgun (WGS) entry which is preliminary data.</text>
</comment>
<evidence type="ECO:0008006" key="3">
    <source>
        <dbReference type="Google" id="ProtNLM"/>
    </source>
</evidence>
<dbReference type="Proteomes" id="UP000322245">
    <property type="component" value="Unassembled WGS sequence"/>
</dbReference>